<feature type="coiled-coil region" evidence="1">
    <location>
        <begin position="3"/>
        <end position="118"/>
    </location>
</feature>
<evidence type="ECO:0000313" key="2">
    <source>
        <dbReference type="EMBL" id="MBY28686.1"/>
    </source>
</evidence>
<keyword evidence="1" id="KW-0175">Coiled coil</keyword>
<proteinExistence type="predicted"/>
<evidence type="ECO:0000256" key="1">
    <source>
        <dbReference type="SAM" id="Coils"/>
    </source>
</evidence>
<sequence>MISTTHKQKMQALMDEIQEIKQACNDEIEDLINKNRTLVNLTSILTSENKACKDEIEDLKNKNRVLVDLKSVLSHEKKEYEDEVQQLKKDNHDLVVKNEEYAEEIRQLKMKKVSTKHNILFGYMHLILLKNCFNFLF</sequence>
<organism evidence="2">
    <name type="scientific">Schizaphis graminum</name>
    <name type="common">Green bug aphid</name>
    <dbReference type="NCBI Taxonomy" id="13262"/>
    <lineage>
        <taxon>Eukaryota</taxon>
        <taxon>Metazoa</taxon>
        <taxon>Ecdysozoa</taxon>
        <taxon>Arthropoda</taxon>
        <taxon>Hexapoda</taxon>
        <taxon>Insecta</taxon>
        <taxon>Pterygota</taxon>
        <taxon>Neoptera</taxon>
        <taxon>Paraneoptera</taxon>
        <taxon>Hemiptera</taxon>
        <taxon>Sternorrhyncha</taxon>
        <taxon>Aphidomorpha</taxon>
        <taxon>Aphidoidea</taxon>
        <taxon>Aphididae</taxon>
        <taxon>Aphidini</taxon>
        <taxon>Schizaphis</taxon>
    </lineage>
</organism>
<dbReference type="EMBL" id="GGMR01016067">
    <property type="protein sequence ID" value="MBY28686.1"/>
    <property type="molecule type" value="Transcribed_RNA"/>
</dbReference>
<reference evidence="2" key="1">
    <citation type="submission" date="2018-04" db="EMBL/GenBank/DDBJ databases">
        <title>Transcriptome of Schizaphis graminum biotype I.</title>
        <authorList>
            <person name="Scully E.D."/>
            <person name="Geib S.M."/>
            <person name="Palmer N.A."/>
            <person name="Koch K."/>
            <person name="Bradshaw J."/>
            <person name="Heng-Moss T."/>
            <person name="Sarath G."/>
        </authorList>
    </citation>
    <scope>NUCLEOTIDE SEQUENCE</scope>
</reference>
<dbReference type="AlphaFoldDB" id="A0A2S2PIG7"/>
<gene>
    <name evidence="2" type="ORF">g.38141</name>
</gene>
<name>A0A2S2PIG7_SCHGA</name>
<protein>
    <submittedName>
        <fullName evidence="2">Uncharacterized protein</fullName>
    </submittedName>
</protein>
<accession>A0A2S2PIG7</accession>